<protein>
    <submittedName>
        <fullName evidence="2">DinB family protein</fullName>
    </submittedName>
</protein>
<proteinExistence type="predicted"/>
<dbReference type="RefSeq" id="WP_140739663.1">
    <property type="nucleotide sequence ID" value="NZ_RCZM01000003.1"/>
</dbReference>
<dbReference type="Proteomes" id="UP000317722">
    <property type="component" value="Unassembled WGS sequence"/>
</dbReference>
<organism evidence="2 3">
    <name type="scientific">Pedococcus bigeumensis</name>
    <dbReference type="NCBI Taxonomy" id="433644"/>
    <lineage>
        <taxon>Bacteria</taxon>
        <taxon>Bacillati</taxon>
        <taxon>Actinomycetota</taxon>
        <taxon>Actinomycetes</taxon>
        <taxon>Micrococcales</taxon>
        <taxon>Intrasporangiaceae</taxon>
        <taxon>Pedococcus</taxon>
    </lineage>
</organism>
<gene>
    <name evidence="2" type="ORF">EAH86_09530</name>
</gene>
<sequence>MASKAQKYPDMWVDPEDDPRGNDSAGNSEREVLLDYLRHFRLTFEMKCDGLDAEQMARRSVEPSSMSLLGLLRHLAAVEQTWFRITMANEPVPRLWGKDEARDADFDQAVADDQVVVEAWRAWREEVAYAEAFVERAESLELMSTHDTRGPISLRELLVHMIEEYARHCGHADLIRERIDGRTGQ</sequence>
<comment type="caution">
    <text evidence="2">The sequence shown here is derived from an EMBL/GenBank/DDBJ whole genome shotgun (WGS) entry which is preliminary data.</text>
</comment>
<accession>A0A502CWH2</accession>
<dbReference type="OrthoDB" id="4548523at2"/>
<dbReference type="AlphaFoldDB" id="A0A502CWH2"/>
<evidence type="ECO:0000313" key="3">
    <source>
        <dbReference type="Proteomes" id="UP000317722"/>
    </source>
</evidence>
<reference evidence="2 3" key="1">
    <citation type="journal article" date="2019" name="Environ. Microbiol.">
        <title>Species interactions and distinct microbial communities in high Arctic permafrost affected cryosols are associated with the CH4 and CO2 gas fluxes.</title>
        <authorList>
            <person name="Altshuler I."/>
            <person name="Hamel J."/>
            <person name="Turney S."/>
            <person name="Magnuson E."/>
            <person name="Levesque R."/>
            <person name="Greer C."/>
            <person name="Whyte L.G."/>
        </authorList>
    </citation>
    <scope>NUCLEOTIDE SEQUENCE [LARGE SCALE GENOMIC DNA]</scope>
    <source>
        <strain evidence="2 3">S9.3A</strain>
    </source>
</reference>
<dbReference type="InterPro" id="IPR034660">
    <property type="entry name" value="DinB/YfiT-like"/>
</dbReference>
<dbReference type="EMBL" id="RCZM01000003">
    <property type="protein sequence ID" value="TPG17014.1"/>
    <property type="molecule type" value="Genomic_DNA"/>
</dbReference>
<dbReference type="InterPro" id="IPR007061">
    <property type="entry name" value="MST-like"/>
</dbReference>
<evidence type="ECO:0000313" key="2">
    <source>
        <dbReference type="EMBL" id="TPG17014.1"/>
    </source>
</evidence>
<feature type="region of interest" description="Disordered" evidence="1">
    <location>
        <begin position="1"/>
        <end position="27"/>
    </location>
</feature>
<dbReference type="Pfam" id="PF04978">
    <property type="entry name" value="MST"/>
    <property type="match status" value="1"/>
</dbReference>
<dbReference type="SUPFAM" id="SSF109854">
    <property type="entry name" value="DinB/YfiT-like putative metalloenzymes"/>
    <property type="match status" value="1"/>
</dbReference>
<dbReference type="Gene3D" id="1.20.120.450">
    <property type="entry name" value="dinb family like domain"/>
    <property type="match status" value="1"/>
</dbReference>
<evidence type="ECO:0000256" key="1">
    <source>
        <dbReference type="SAM" id="MobiDB-lite"/>
    </source>
</evidence>
<name>A0A502CWH2_9MICO</name>
<keyword evidence="3" id="KW-1185">Reference proteome</keyword>